<dbReference type="InterPro" id="IPR046980">
    <property type="entry name" value="KefG/KefF"/>
</dbReference>
<dbReference type="Proteomes" id="UP001302257">
    <property type="component" value="Chromosome"/>
</dbReference>
<dbReference type="Gene3D" id="3.40.50.360">
    <property type="match status" value="1"/>
</dbReference>
<evidence type="ECO:0000256" key="1">
    <source>
        <dbReference type="ARBA" id="ARBA00023002"/>
    </source>
</evidence>
<dbReference type="SUPFAM" id="SSF52218">
    <property type="entry name" value="Flavoproteins"/>
    <property type="match status" value="1"/>
</dbReference>
<name>A0ABZ0B3M6_9BURK</name>
<dbReference type="Pfam" id="PF02525">
    <property type="entry name" value="Flavodoxin_2"/>
    <property type="match status" value="1"/>
</dbReference>
<organism evidence="4 5">
    <name type="scientific">Rhodoferax mekongensis</name>
    <dbReference type="NCBI Taxonomy" id="3068341"/>
    <lineage>
        <taxon>Bacteria</taxon>
        <taxon>Pseudomonadati</taxon>
        <taxon>Pseudomonadota</taxon>
        <taxon>Betaproteobacteria</taxon>
        <taxon>Burkholderiales</taxon>
        <taxon>Comamonadaceae</taxon>
        <taxon>Rhodoferax</taxon>
    </lineage>
</organism>
<reference evidence="4 5" key="1">
    <citation type="submission" date="2023-08" db="EMBL/GenBank/DDBJ databases">
        <title>Rhodoferax potami sp. nov. and Rhodoferax mekongensis sp. nov., isolated from the Mekong River in Thailand.</title>
        <authorList>
            <person name="Kitikhun S."/>
            <person name="Charoenyingcharoen P."/>
            <person name="Siriarchawattana P."/>
            <person name="Likhitrattanapisal S."/>
            <person name="Nilsakha T."/>
            <person name="Chanpet A."/>
            <person name="Rattanawaree P."/>
            <person name="Ingsriswang S."/>
        </authorList>
    </citation>
    <scope>NUCLEOTIDE SEQUENCE [LARGE SCALE GENOMIC DNA]</scope>
    <source>
        <strain evidence="4 5">TBRC 17307</strain>
    </source>
</reference>
<sequence>MVTENQSHPIYVVAAHPNWRNSHVNRQLRQAAASAEGVALCDLYESYADYAIDVQAEQEKLAAARLVVLVHPVQWYSMPALLKLWLDEVLSYGWAYGHGAKALQGKDLWLVASTGGPEASYHPQGYNRYFFDAFLPPYEQTAALCGMRFLPPMVLHGAHSAPQADVESHVATFAERLRSYPEWPELAELESTATCDVPDADRPAGSASAPLQGDL</sequence>
<dbReference type="InterPro" id="IPR029039">
    <property type="entry name" value="Flavoprotein-like_sf"/>
</dbReference>
<evidence type="ECO:0000259" key="3">
    <source>
        <dbReference type="Pfam" id="PF02525"/>
    </source>
</evidence>
<keyword evidence="1" id="KW-0560">Oxidoreductase</keyword>
<feature type="domain" description="Flavodoxin-like fold" evidence="3">
    <location>
        <begin position="10"/>
        <end position="176"/>
    </location>
</feature>
<dbReference type="EMBL" id="CP132507">
    <property type="protein sequence ID" value="WNO06078.1"/>
    <property type="molecule type" value="Genomic_DNA"/>
</dbReference>
<dbReference type="InterPro" id="IPR003680">
    <property type="entry name" value="Flavodoxin_fold"/>
</dbReference>
<protein>
    <submittedName>
        <fullName evidence="4">NAD(P)H-dependent oxidoreductase</fullName>
    </submittedName>
</protein>
<accession>A0ABZ0B3M6</accession>
<evidence type="ECO:0000313" key="4">
    <source>
        <dbReference type="EMBL" id="WNO06078.1"/>
    </source>
</evidence>
<feature type="region of interest" description="Disordered" evidence="2">
    <location>
        <begin position="196"/>
        <end position="215"/>
    </location>
</feature>
<proteinExistence type="predicted"/>
<dbReference type="RefSeq" id="WP_313868799.1">
    <property type="nucleotide sequence ID" value="NZ_CP132507.1"/>
</dbReference>
<keyword evidence="5" id="KW-1185">Reference proteome</keyword>
<dbReference type="PANTHER" id="PTHR47307:SF2">
    <property type="entry name" value="GLUTATHIONE-REGULATED POTASSIUM-EFFLUX SYSTEM ANCILLARY PROTEIN KEFF"/>
    <property type="match status" value="1"/>
</dbReference>
<dbReference type="PANTHER" id="PTHR47307">
    <property type="entry name" value="GLUTATHIONE-REGULATED POTASSIUM-EFFLUX SYSTEM ANCILLARY PROTEIN KEFG"/>
    <property type="match status" value="1"/>
</dbReference>
<evidence type="ECO:0000313" key="5">
    <source>
        <dbReference type="Proteomes" id="UP001302257"/>
    </source>
</evidence>
<gene>
    <name evidence="4" type="ORF">RAN89_06505</name>
</gene>
<evidence type="ECO:0000256" key="2">
    <source>
        <dbReference type="SAM" id="MobiDB-lite"/>
    </source>
</evidence>